<reference evidence="3" key="1">
    <citation type="submission" date="2021-06" db="EMBL/GenBank/DDBJ databases">
        <authorList>
            <person name="Kallberg Y."/>
            <person name="Tangrot J."/>
            <person name="Rosling A."/>
        </authorList>
    </citation>
    <scope>NUCLEOTIDE SEQUENCE</scope>
    <source>
        <strain evidence="3">BR232B</strain>
    </source>
</reference>
<keyword evidence="1" id="KW-0472">Membrane</keyword>
<comment type="caution">
    <text evidence="3">The sequence shown here is derived from an EMBL/GenBank/DDBJ whole genome shotgun (WGS) entry which is preliminary data.</text>
</comment>
<keyword evidence="1" id="KW-0812">Transmembrane</keyword>
<feature type="transmembrane region" description="Helical" evidence="1">
    <location>
        <begin position="164"/>
        <end position="185"/>
    </location>
</feature>
<feature type="transmembrane region" description="Helical" evidence="1">
    <location>
        <begin position="239"/>
        <end position="261"/>
    </location>
</feature>
<dbReference type="EMBL" id="CAJVPI010000408">
    <property type="protein sequence ID" value="CAG8531315.1"/>
    <property type="molecule type" value="Genomic_DNA"/>
</dbReference>
<feature type="chain" id="PRO_5040120665" evidence="2">
    <location>
        <begin position="21"/>
        <end position="297"/>
    </location>
</feature>
<keyword evidence="1" id="KW-1133">Transmembrane helix</keyword>
<dbReference type="AlphaFoldDB" id="A0A9N9FF42"/>
<name>A0A9N9FF42_9GLOM</name>
<accession>A0A9N9FF42</accession>
<keyword evidence="4" id="KW-1185">Reference proteome</keyword>
<feature type="signal peptide" evidence="2">
    <location>
        <begin position="1"/>
        <end position="20"/>
    </location>
</feature>
<evidence type="ECO:0000256" key="1">
    <source>
        <dbReference type="SAM" id="Phobius"/>
    </source>
</evidence>
<feature type="transmembrane region" description="Helical" evidence="1">
    <location>
        <begin position="66"/>
        <end position="86"/>
    </location>
</feature>
<feature type="transmembrane region" description="Helical" evidence="1">
    <location>
        <begin position="98"/>
        <end position="118"/>
    </location>
</feature>
<organism evidence="3 4">
    <name type="scientific">Paraglomus brasilianum</name>
    <dbReference type="NCBI Taxonomy" id="144538"/>
    <lineage>
        <taxon>Eukaryota</taxon>
        <taxon>Fungi</taxon>
        <taxon>Fungi incertae sedis</taxon>
        <taxon>Mucoromycota</taxon>
        <taxon>Glomeromycotina</taxon>
        <taxon>Glomeromycetes</taxon>
        <taxon>Paraglomerales</taxon>
        <taxon>Paraglomeraceae</taxon>
        <taxon>Paraglomus</taxon>
    </lineage>
</organism>
<feature type="transmembrane region" description="Helical" evidence="1">
    <location>
        <begin position="36"/>
        <end position="54"/>
    </location>
</feature>
<sequence length="297" mass="35042">MLHLTLLTLTILAFPGLTDALFKELDENSDPITESIFDLMATVLIASIITVDVKRISDEKKFLQKLFLYISYGLSYFLSIPLQIWFMVKAYRRTRDRFFYVYLVITFLQDITFFIFIFMMRCTSLQKKYIALLPSLLQLLTVFAKELIFLFLAVRRRYVNPSAYWFVLGPIFLAFFIGITLYLYAIKRSKELNSEELYEEHGFKELINMEEADRNEVLKRTLSNFMKIRKITAKKFRRASWIIGFCLALTFCLIMAPSVLWAKAYIMLRFVCFTTNDIEVKLQEIIDEEDQNNSNSQ</sequence>
<protein>
    <submittedName>
        <fullName evidence="3">2944_t:CDS:1</fullName>
    </submittedName>
</protein>
<dbReference type="Proteomes" id="UP000789739">
    <property type="component" value="Unassembled WGS sequence"/>
</dbReference>
<evidence type="ECO:0000256" key="2">
    <source>
        <dbReference type="SAM" id="SignalP"/>
    </source>
</evidence>
<proteinExistence type="predicted"/>
<dbReference type="OrthoDB" id="2381009at2759"/>
<evidence type="ECO:0000313" key="3">
    <source>
        <dbReference type="EMBL" id="CAG8531315.1"/>
    </source>
</evidence>
<keyword evidence="2" id="KW-0732">Signal</keyword>
<feature type="transmembrane region" description="Helical" evidence="1">
    <location>
        <begin position="130"/>
        <end position="152"/>
    </location>
</feature>
<evidence type="ECO:0000313" key="4">
    <source>
        <dbReference type="Proteomes" id="UP000789739"/>
    </source>
</evidence>
<gene>
    <name evidence="3" type="ORF">PBRASI_LOCUS4124</name>
</gene>